<dbReference type="RefSeq" id="WP_190449997.1">
    <property type="nucleotide sequence ID" value="NZ_JAMPLM010000029.1"/>
</dbReference>
<comment type="catalytic activity">
    <reaction evidence="3">
        <text>2 a mycocerosyl-[mycocerosic acid synthase] + a phthiodiolone = a dimycocerosyl phthiodiolone + 2 holo-[mycocerosic acid synthase].</text>
        <dbReference type="EC" id="2.3.1.282"/>
    </reaction>
</comment>
<gene>
    <name evidence="13" type="ORF">NDI38_22530</name>
</gene>
<organism evidence="13 14">
    <name type="scientific">Stenomitos frigidus AS-A4</name>
    <dbReference type="NCBI Taxonomy" id="2933935"/>
    <lineage>
        <taxon>Bacteria</taxon>
        <taxon>Bacillati</taxon>
        <taxon>Cyanobacteriota</taxon>
        <taxon>Cyanophyceae</taxon>
        <taxon>Leptolyngbyales</taxon>
        <taxon>Leptolyngbyaceae</taxon>
        <taxon>Stenomitos</taxon>
    </lineage>
</organism>
<dbReference type="Gene3D" id="3.30.559.30">
    <property type="entry name" value="Nonribosomal peptide synthetase, condensation domain"/>
    <property type="match status" value="1"/>
</dbReference>
<evidence type="ECO:0000256" key="11">
    <source>
        <dbReference type="ARBA" id="ARBA00033407"/>
    </source>
</evidence>
<dbReference type="Pfam" id="PF16911">
    <property type="entry name" value="PapA_C"/>
    <property type="match status" value="1"/>
</dbReference>
<reference evidence="13 14" key="1">
    <citation type="submission" date="2022-04" db="EMBL/GenBank/DDBJ databases">
        <title>Positive selection, recombination, and allopatry shape intraspecific diversity of widespread and dominant cyanobacteria.</title>
        <authorList>
            <person name="Wei J."/>
            <person name="Shu W."/>
            <person name="Hu C."/>
        </authorList>
    </citation>
    <scope>NUCLEOTIDE SEQUENCE [LARGE SCALE GENOMIC DNA]</scope>
    <source>
        <strain evidence="13 14">AS-A4</strain>
    </source>
</reference>
<accession>A0ABV0KPN8</accession>
<sequence length="189" mass="20891">MVLLQAGDNSELIIVCHHSIADATSSIYLLRDIVQALEGKTFEPFDLSTSLSLEEVFPRLAPAPEVMGEGVHYSTTISRRPQPHVRRAMLSAELTQQLIERSRAEQTTAAFLLALMQQPLRSSDPVQCVHPVNVRSHLSLPMLDAVGLYVNSGMTTHSLKPNSAFWNVARSVKSQLLQTDMAEQLVEDS</sequence>
<evidence type="ECO:0000256" key="5">
    <source>
        <dbReference type="ARBA" id="ARBA00012866"/>
    </source>
</evidence>
<dbReference type="InterPro" id="IPR052058">
    <property type="entry name" value="Alcohol_O-acetyltransferase"/>
</dbReference>
<evidence type="ECO:0000259" key="12">
    <source>
        <dbReference type="Pfam" id="PF16911"/>
    </source>
</evidence>
<evidence type="ECO:0000313" key="13">
    <source>
        <dbReference type="EMBL" id="MEP1061212.1"/>
    </source>
</evidence>
<evidence type="ECO:0000256" key="9">
    <source>
        <dbReference type="ARBA" id="ARBA00030465"/>
    </source>
</evidence>
<dbReference type="EMBL" id="JAMPLM010000029">
    <property type="protein sequence ID" value="MEP1061212.1"/>
    <property type="molecule type" value="Genomic_DNA"/>
</dbReference>
<dbReference type="PANTHER" id="PTHR28037:SF1">
    <property type="entry name" value="ALCOHOL O-ACETYLTRANSFERASE 1-RELATED"/>
    <property type="match status" value="1"/>
</dbReference>
<evidence type="ECO:0000256" key="1">
    <source>
        <dbReference type="ARBA" id="ARBA00000026"/>
    </source>
</evidence>
<comment type="similarity">
    <text evidence="4">Belongs to the acyltransferase PapA5 family.</text>
</comment>
<comment type="catalytic activity">
    <reaction evidence="2">
        <text>2 a mycocerosyl-[mycocerosic acid synthase] + a phenolphthiocerol = a dimycocerosyl phenolphthiocerol + 2 holo-[mycocerosic acid synthase].</text>
        <dbReference type="EC" id="2.3.1.282"/>
    </reaction>
</comment>
<protein>
    <recommendedName>
        <fullName evidence="6">Phthiocerol/phthiodiolone dimycocerosyl transferase</fullName>
        <ecNumber evidence="5">2.3.1.282</ecNumber>
    </recommendedName>
    <alternativeName>
        <fullName evidence="11">Acyltransferase PapA5</fullName>
    </alternativeName>
    <alternativeName>
        <fullName evidence="9">Phthiocerol/phthiodiolone O-acyltransferase</fullName>
    </alternativeName>
    <alternativeName>
        <fullName evidence="10">Polyketide synthase-associated protein A5</fullName>
    </alternativeName>
</protein>
<evidence type="ECO:0000256" key="3">
    <source>
        <dbReference type="ARBA" id="ARBA00001907"/>
    </source>
</evidence>
<feature type="domain" description="Phthiocerol/phthiodiolone dimycocerosyl transferase C-terminal" evidence="12">
    <location>
        <begin position="82"/>
        <end position="187"/>
    </location>
</feature>
<dbReference type="InterPro" id="IPR023213">
    <property type="entry name" value="CAT-like_dom_sf"/>
</dbReference>
<dbReference type="Gene3D" id="3.30.559.10">
    <property type="entry name" value="Chloramphenicol acetyltransferase-like domain"/>
    <property type="match status" value="1"/>
</dbReference>
<name>A0ABV0KPN8_9CYAN</name>
<evidence type="ECO:0000256" key="7">
    <source>
        <dbReference type="ARBA" id="ARBA00022679"/>
    </source>
</evidence>
<proteinExistence type="inferred from homology"/>
<dbReference type="InterPro" id="IPR031641">
    <property type="entry name" value="PapA_C"/>
</dbReference>
<dbReference type="EC" id="2.3.1.282" evidence="5"/>
<evidence type="ECO:0000256" key="2">
    <source>
        <dbReference type="ARBA" id="ARBA00000625"/>
    </source>
</evidence>
<keyword evidence="14" id="KW-1185">Reference proteome</keyword>
<dbReference type="Proteomes" id="UP001476950">
    <property type="component" value="Unassembled WGS sequence"/>
</dbReference>
<comment type="caution">
    <text evidence="13">The sequence shown here is derived from an EMBL/GenBank/DDBJ whole genome shotgun (WGS) entry which is preliminary data.</text>
</comment>
<evidence type="ECO:0000256" key="8">
    <source>
        <dbReference type="ARBA" id="ARBA00023315"/>
    </source>
</evidence>
<keyword evidence="7" id="KW-0808">Transferase</keyword>
<keyword evidence="8" id="KW-0012">Acyltransferase</keyword>
<evidence type="ECO:0000256" key="4">
    <source>
        <dbReference type="ARBA" id="ARBA00006558"/>
    </source>
</evidence>
<comment type="catalytic activity">
    <reaction evidence="1">
        <text>2 a mycocerosyl-[mycocerosic acid synthase] + a phthiocerol = a dimycocerosyl phthiocerol + 2 holo-[mycocerosic acid synthase].</text>
        <dbReference type="EC" id="2.3.1.282"/>
    </reaction>
</comment>
<evidence type="ECO:0000256" key="10">
    <source>
        <dbReference type="ARBA" id="ARBA00032317"/>
    </source>
</evidence>
<dbReference type="SUPFAM" id="SSF52777">
    <property type="entry name" value="CoA-dependent acyltransferases"/>
    <property type="match status" value="1"/>
</dbReference>
<dbReference type="PANTHER" id="PTHR28037">
    <property type="entry name" value="ALCOHOL O-ACETYLTRANSFERASE 1-RELATED"/>
    <property type="match status" value="1"/>
</dbReference>
<evidence type="ECO:0000256" key="6">
    <source>
        <dbReference type="ARBA" id="ARBA00013449"/>
    </source>
</evidence>
<evidence type="ECO:0000313" key="14">
    <source>
        <dbReference type="Proteomes" id="UP001476950"/>
    </source>
</evidence>